<dbReference type="RefSeq" id="WP_124947834.1">
    <property type="nucleotide sequence ID" value="NZ_BHVT01000073.1"/>
</dbReference>
<protein>
    <submittedName>
        <fullName evidence="2">Uncharacterized protein YjbI with pentapeptide repeats</fullName>
    </submittedName>
</protein>
<organism evidence="2 3">
    <name type="scientific">Sulfurirhabdus autotrophica</name>
    <dbReference type="NCBI Taxonomy" id="1706046"/>
    <lineage>
        <taxon>Bacteria</taxon>
        <taxon>Pseudomonadati</taxon>
        <taxon>Pseudomonadota</taxon>
        <taxon>Betaproteobacteria</taxon>
        <taxon>Nitrosomonadales</taxon>
        <taxon>Sulfuricellaceae</taxon>
        <taxon>Sulfurirhabdus</taxon>
    </lineage>
</organism>
<keyword evidence="1" id="KW-0472">Membrane</keyword>
<keyword evidence="3" id="KW-1185">Reference proteome</keyword>
<name>A0A4R3YDK2_9PROT</name>
<dbReference type="Proteomes" id="UP000295367">
    <property type="component" value="Unassembled WGS sequence"/>
</dbReference>
<feature type="transmembrane region" description="Helical" evidence="1">
    <location>
        <begin position="143"/>
        <end position="162"/>
    </location>
</feature>
<dbReference type="InterPro" id="IPR051082">
    <property type="entry name" value="Pentapeptide-BTB/POZ_domain"/>
</dbReference>
<dbReference type="AlphaFoldDB" id="A0A4R3YDK2"/>
<sequence length="306" mass="34347">MSIQKFWFIKQGEAINGPFPAGVITQYLLLGRVTPTYMVSLDKITWSPISDFDEFLPETLPEQSPGNIVFQKPPHWQIERISASRRWIDERTRDRRLEELPTSEAPKRRKRIDRRMIESNEIRALRKHFLYQSFNRPLKLSDLPLLSISLGLIVFAMLLYFYPVNPVKVDLGPIQADCHQAAKPQVNWKGCDMRGIWLRGVNLSSSNLNHTNLNSVELSNSNLSYVNLANADISYGRLNNAVLLGANLKQANLSYAELRGADLSQADLRGAKLDGVAIVGAKLDNAVWPDGSICAPGSIGHCIPKN</sequence>
<dbReference type="EMBL" id="SMCO01000001">
    <property type="protein sequence ID" value="TCV90197.1"/>
    <property type="molecule type" value="Genomic_DNA"/>
</dbReference>
<comment type="caution">
    <text evidence="2">The sequence shown here is derived from an EMBL/GenBank/DDBJ whole genome shotgun (WGS) entry which is preliminary data.</text>
</comment>
<evidence type="ECO:0000256" key="1">
    <source>
        <dbReference type="SAM" id="Phobius"/>
    </source>
</evidence>
<keyword evidence="1" id="KW-0812">Transmembrane</keyword>
<evidence type="ECO:0000313" key="3">
    <source>
        <dbReference type="Proteomes" id="UP000295367"/>
    </source>
</evidence>
<dbReference type="PANTHER" id="PTHR14136">
    <property type="entry name" value="BTB_POZ DOMAIN-CONTAINING PROTEIN KCTD9"/>
    <property type="match status" value="1"/>
</dbReference>
<dbReference type="InterPro" id="IPR001646">
    <property type="entry name" value="5peptide_repeat"/>
</dbReference>
<keyword evidence="1" id="KW-1133">Transmembrane helix</keyword>
<dbReference type="OrthoDB" id="8564468at2"/>
<gene>
    <name evidence="2" type="ORF">EDC63_101164</name>
</gene>
<dbReference type="Pfam" id="PF00805">
    <property type="entry name" value="Pentapeptide"/>
    <property type="match status" value="1"/>
</dbReference>
<dbReference type="Gene3D" id="2.160.20.80">
    <property type="entry name" value="E3 ubiquitin-protein ligase SopA"/>
    <property type="match status" value="1"/>
</dbReference>
<reference evidence="2 3" key="1">
    <citation type="submission" date="2019-03" db="EMBL/GenBank/DDBJ databases">
        <title>Genomic Encyclopedia of Type Strains, Phase IV (KMG-IV): sequencing the most valuable type-strain genomes for metagenomic binning, comparative biology and taxonomic classification.</title>
        <authorList>
            <person name="Goeker M."/>
        </authorList>
    </citation>
    <scope>NUCLEOTIDE SEQUENCE [LARGE SCALE GENOMIC DNA]</scope>
    <source>
        <strain evidence="2 3">DSM 100309</strain>
    </source>
</reference>
<proteinExistence type="predicted"/>
<dbReference type="PANTHER" id="PTHR14136:SF17">
    <property type="entry name" value="BTB_POZ DOMAIN-CONTAINING PROTEIN KCTD9"/>
    <property type="match status" value="1"/>
</dbReference>
<dbReference type="SUPFAM" id="SSF141571">
    <property type="entry name" value="Pentapeptide repeat-like"/>
    <property type="match status" value="1"/>
</dbReference>
<evidence type="ECO:0000313" key="2">
    <source>
        <dbReference type="EMBL" id="TCV90197.1"/>
    </source>
</evidence>
<accession>A0A4R3YDK2</accession>